<dbReference type="Gene3D" id="3.40.50.2020">
    <property type="match status" value="1"/>
</dbReference>
<protein>
    <recommendedName>
        <fullName evidence="2">Phosphoribosyltransferase domain-containing protein</fullName>
    </recommendedName>
</protein>
<evidence type="ECO:0000313" key="1">
    <source>
        <dbReference type="EMBL" id="KKN11888.1"/>
    </source>
</evidence>
<sequence length="240" mass="28560">MSYKLLKSPSQWEIIIKDIDSNTEFSLMDRYKEKCPICYYPTTLMKEVECHEGLLNYNEKFSFIAGHYYETDYKNRPNNWFGELLNKISQQPFKHSHELLHLILKSKILNSGWNLNYIQVATMVPTNNQQMQRLFAEVSESLRINWIAFNELFEKKDLTMYYKYRLDYVNKKYSLNDDAINLLLSIKNLQHILIFDDVLHQGWTFGRIIELLNPLNLSKIYLATVGRTVPKTFKKTFSFP</sequence>
<accession>A0A0F9R342</accession>
<gene>
    <name evidence="1" type="ORF">LCGC14_1022030</name>
</gene>
<evidence type="ECO:0008006" key="2">
    <source>
        <dbReference type="Google" id="ProtNLM"/>
    </source>
</evidence>
<dbReference type="AlphaFoldDB" id="A0A0F9R342"/>
<name>A0A0F9R342_9ZZZZ</name>
<comment type="caution">
    <text evidence="1">The sequence shown here is derived from an EMBL/GenBank/DDBJ whole genome shotgun (WGS) entry which is preliminary data.</text>
</comment>
<dbReference type="InterPro" id="IPR029057">
    <property type="entry name" value="PRTase-like"/>
</dbReference>
<proteinExistence type="predicted"/>
<reference evidence="1" key="1">
    <citation type="journal article" date="2015" name="Nature">
        <title>Complex archaea that bridge the gap between prokaryotes and eukaryotes.</title>
        <authorList>
            <person name="Spang A."/>
            <person name="Saw J.H."/>
            <person name="Jorgensen S.L."/>
            <person name="Zaremba-Niedzwiedzka K."/>
            <person name="Martijn J."/>
            <person name="Lind A.E."/>
            <person name="van Eijk R."/>
            <person name="Schleper C."/>
            <person name="Guy L."/>
            <person name="Ettema T.J."/>
        </authorList>
    </citation>
    <scope>NUCLEOTIDE SEQUENCE</scope>
</reference>
<dbReference type="SUPFAM" id="SSF53271">
    <property type="entry name" value="PRTase-like"/>
    <property type="match status" value="1"/>
</dbReference>
<organism evidence="1">
    <name type="scientific">marine sediment metagenome</name>
    <dbReference type="NCBI Taxonomy" id="412755"/>
    <lineage>
        <taxon>unclassified sequences</taxon>
        <taxon>metagenomes</taxon>
        <taxon>ecological metagenomes</taxon>
    </lineage>
</organism>
<dbReference type="EMBL" id="LAZR01004091">
    <property type="protein sequence ID" value="KKN11888.1"/>
    <property type="molecule type" value="Genomic_DNA"/>
</dbReference>